<sequence length="124" mass="14076">MDQQSVELYKTFIDDLVRLRPCVDTSRINGDGWPKNGDPENEKFNKILSELTPEQKEVFAIITQSARDGGIHDVLVYLGDEINLEGLQIVKNGVKMAKEPLGSDMHFDWVCRSEGDPWPNDNNE</sequence>
<comment type="caution">
    <text evidence="1">The sequence shown here is derived from an EMBL/GenBank/DDBJ whole genome shotgun (WGS) entry which is preliminary data.</text>
</comment>
<dbReference type="Pfam" id="PF20184">
    <property type="entry name" value="DUF6547"/>
    <property type="match status" value="1"/>
</dbReference>
<evidence type="ECO:0000313" key="1">
    <source>
        <dbReference type="EMBL" id="MBB3112596.1"/>
    </source>
</evidence>
<reference evidence="1 2" key="1">
    <citation type="submission" date="2020-08" db="EMBL/GenBank/DDBJ databases">
        <title>Genomic Encyclopedia of Type Strains, Phase III (KMG-III): the genomes of soil and plant-associated and newly described type strains.</title>
        <authorList>
            <person name="Whitman W."/>
        </authorList>
    </citation>
    <scope>NUCLEOTIDE SEQUENCE [LARGE SCALE GENOMIC DNA]</scope>
    <source>
        <strain evidence="1 2">CECT 5862</strain>
    </source>
</reference>
<evidence type="ECO:0000313" key="2">
    <source>
        <dbReference type="Proteomes" id="UP000570361"/>
    </source>
</evidence>
<organism evidence="1 2">
    <name type="scientific">Paenibacillus phyllosphaerae</name>
    <dbReference type="NCBI Taxonomy" id="274593"/>
    <lineage>
        <taxon>Bacteria</taxon>
        <taxon>Bacillati</taxon>
        <taxon>Bacillota</taxon>
        <taxon>Bacilli</taxon>
        <taxon>Bacillales</taxon>
        <taxon>Paenibacillaceae</taxon>
        <taxon>Paenibacillus</taxon>
    </lineage>
</organism>
<dbReference type="InterPro" id="IPR046677">
    <property type="entry name" value="DUF6547"/>
</dbReference>
<name>A0A7W5B2S6_9BACL</name>
<dbReference type="EMBL" id="JACHXK010000013">
    <property type="protein sequence ID" value="MBB3112596.1"/>
    <property type="molecule type" value="Genomic_DNA"/>
</dbReference>
<protein>
    <submittedName>
        <fullName evidence="1">Uncharacterized protein</fullName>
    </submittedName>
</protein>
<keyword evidence="2" id="KW-1185">Reference proteome</keyword>
<gene>
    <name evidence="1" type="ORF">FHS18_004697</name>
</gene>
<dbReference type="AlphaFoldDB" id="A0A7W5B2S6"/>
<accession>A0A7W5B2S6</accession>
<dbReference type="RefSeq" id="WP_183602716.1">
    <property type="nucleotide sequence ID" value="NZ_JACHXK010000013.1"/>
</dbReference>
<dbReference type="Proteomes" id="UP000570361">
    <property type="component" value="Unassembled WGS sequence"/>
</dbReference>
<proteinExistence type="predicted"/>